<proteinExistence type="predicted"/>
<dbReference type="PANTHER" id="PTHR32063:SF33">
    <property type="entry name" value="RND SUPERFAMILY EFFLUX PUMP PERMEASE COMPONENT"/>
    <property type="match status" value="1"/>
</dbReference>
<dbReference type="RefSeq" id="WP_014956057.1">
    <property type="nucleotide sequence ID" value="NC_018645.1"/>
</dbReference>
<dbReference type="InterPro" id="IPR001036">
    <property type="entry name" value="Acrflvin-R"/>
</dbReference>
<feature type="transmembrane region" description="Helical" evidence="1">
    <location>
        <begin position="971"/>
        <end position="990"/>
    </location>
</feature>
<dbReference type="PANTHER" id="PTHR32063">
    <property type="match status" value="1"/>
</dbReference>
<evidence type="ECO:0000256" key="1">
    <source>
        <dbReference type="SAM" id="Phobius"/>
    </source>
</evidence>
<organism evidence="2 3">
    <name type="scientific">Desulfobacula toluolica (strain DSM 7467 / Tol2)</name>
    <dbReference type="NCBI Taxonomy" id="651182"/>
    <lineage>
        <taxon>Bacteria</taxon>
        <taxon>Pseudomonadati</taxon>
        <taxon>Thermodesulfobacteriota</taxon>
        <taxon>Desulfobacteria</taxon>
        <taxon>Desulfobacterales</taxon>
        <taxon>Desulfobacteraceae</taxon>
        <taxon>Desulfobacula</taxon>
    </lineage>
</organism>
<feature type="transmembrane region" description="Helical" evidence="1">
    <location>
        <begin position="334"/>
        <end position="353"/>
    </location>
</feature>
<keyword evidence="1" id="KW-0472">Membrane</keyword>
<dbReference type="HOGENOM" id="CLU_002755_1_2_7"/>
<dbReference type="STRING" id="651182.TOL2_C05330"/>
<name>K0NCV2_DESTT</name>
<dbReference type="PATRIC" id="fig|651182.5.peg.648"/>
<dbReference type="OrthoDB" id="9806532at2"/>
<dbReference type="GO" id="GO:0005886">
    <property type="term" value="C:plasma membrane"/>
    <property type="evidence" value="ECO:0007669"/>
    <property type="project" value="TreeGrafter"/>
</dbReference>
<evidence type="ECO:0000313" key="3">
    <source>
        <dbReference type="Proteomes" id="UP000007347"/>
    </source>
</evidence>
<dbReference type="Gene3D" id="3.30.70.1430">
    <property type="entry name" value="Multidrug efflux transporter AcrB pore domain"/>
    <property type="match status" value="2"/>
</dbReference>
<dbReference type="SUPFAM" id="SSF82714">
    <property type="entry name" value="Multidrug efflux transporter AcrB TolC docking domain, DN and DC subdomains"/>
    <property type="match status" value="2"/>
</dbReference>
<keyword evidence="3" id="KW-1185">Reference proteome</keyword>
<feature type="transmembrane region" description="Helical" evidence="1">
    <location>
        <begin position="872"/>
        <end position="892"/>
    </location>
</feature>
<feature type="transmembrane region" description="Helical" evidence="1">
    <location>
        <begin position="430"/>
        <end position="452"/>
    </location>
</feature>
<dbReference type="Gene3D" id="1.20.1640.10">
    <property type="entry name" value="Multidrug efflux transporter AcrB transmembrane domain"/>
    <property type="match status" value="2"/>
</dbReference>
<dbReference type="SUPFAM" id="SSF82693">
    <property type="entry name" value="Multidrug efflux transporter AcrB pore domain, PN1, PN2, PC1 and PC2 subdomains"/>
    <property type="match status" value="2"/>
</dbReference>
<feature type="transmembrane region" description="Helical" evidence="1">
    <location>
        <begin position="459"/>
        <end position="482"/>
    </location>
</feature>
<accession>K0NCV2</accession>
<dbReference type="Gene3D" id="3.30.70.1320">
    <property type="entry name" value="Multidrug efflux transporter AcrB pore domain like"/>
    <property type="match status" value="1"/>
</dbReference>
<dbReference type="PRINTS" id="PR00702">
    <property type="entry name" value="ACRIFLAVINRP"/>
</dbReference>
<keyword evidence="1" id="KW-1133">Transmembrane helix</keyword>
<dbReference type="KEGG" id="dto:TOL2_C05330"/>
<protein>
    <submittedName>
        <fullName evidence="2">Multidrug resistance protein, AcrB family</fullName>
    </submittedName>
</protein>
<dbReference type="GO" id="GO:0042910">
    <property type="term" value="F:xenobiotic transmembrane transporter activity"/>
    <property type="evidence" value="ECO:0007669"/>
    <property type="project" value="TreeGrafter"/>
</dbReference>
<evidence type="ECO:0000313" key="2">
    <source>
        <dbReference type="EMBL" id="CCK78701.1"/>
    </source>
</evidence>
<feature type="transmembrane region" description="Helical" evidence="1">
    <location>
        <begin position="1002"/>
        <end position="1028"/>
    </location>
</feature>
<feature type="transmembrane region" description="Helical" evidence="1">
    <location>
        <begin position="898"/>
        <end position="919"/>
    </location>
</feature>
<dbReference type="Gene3D" id="3.30.2090.10">
    <property type="entry name" value="Multidrug efflux transporter AcrB TolC docking domain, DN and DC subdomains"/>
    <property type="match status" value="2"/>
</dbReference>
<reference evidence="2 3" key="1">
    <citation type="journal article" date="2013" name="Environ. Microbiol.">
        <title>Complete genome, catabolic sub-proteomes and key-metabolites of Desulfobacula toluolica Tol2, a marine, aromatic compound-degrading, sulfate-reducing bacterium.</title>
        <authorList>
            <person name="Wohlbrand L."/>
            <person name="Jacob J.H."/>
            <person name="Kube M."/>
            <person name="Mussmann M."/>
            <person name="Jarling R."/>
            <person name="Beck A."/>
            <person name="Amann R."/>
            <person name="Wilkes H."/>
            <person name="Reinhardt R."/>
            <person name="Rabus R."/>
        </authorList>
    </citation>
    <scope>NUCLEOTIDE SEQUENCE [LARGE SCALE GENOMIC DNA]</scope>
    <source>
        <strain evidence="3">DSM 7467 / Tol2</strain>
    </source>
</reference>
<feature type="transmembrane region" description="Helical" evidence="1">
    <location>
        <begin position="20"/>
        <end position="36"/>
    </location>
</feature>
<keyword evidence="1" id="KW-0812">Transmembrane</keyword>
<feature type="transmembrane region" description="Helical" evidence="1">
    <location>
        <begin position="931"/>
        <end position="951"/>
    </location>
</feature>
<dbReference type="SUPFAM" id="SSF82866">
    <property type="entry name" value="Multidrug efflux transporter AcrB transmembrane domain"/>
    <property type="match status" value="2"/>
</dbReference>
<dbReference type="Gene3D" id="3.30.70.1440">
    <property type="entry name" value="Multidrug efflux transporter AcrB pore domain"/>
    <property type="match status" value="1"/>
</dbReference>
<feature type="transmembrane region" description="Helical" evidence="1">
    <location>
        <begin position="528"/>
        <end position="548"/>
    </location>
</feature>
<dbReference type="AlphaFoldDB" id="K0NCV2"/>
<dbReference type="EMBL" id="FO203503">
    <property type="protein sequence ID" value="CCK78701.1"/>
    <property type="molecule type" value="Genomic_DNA"/>
</dbReference>
<feature type="transmembrane region" description="Helical" evidence="1">
    <location>
        <begin position="388"/>
        <end position="410"/>
    </location>
</feature>
<dbReference type="Proteomes" id="UP000007347">
    <property type="component" value="Chromosome"/>
</dbReference>
<dbReference type="Pfam" id="PF00873">
    <property type="entry name" value="ACR_tran"/>
    <property type="match status" value="1"/>
</dbReference>
<gene>
    <name evidence="2" type="ordered locus">TOL2_C05330</name>
</gene>
<dbReference type="InterPro" id="IPR027463">
    <property type="entry name" value="AcrB_DN_DC_subdom"/>
</dbReference>
<sequence>MKAFKQVISYFCAHPTASNLLMLLFIALGAVSVTDLKRETFPDFSINAVEISVAYPGATADDVESSVCRRIEDAIDSVSNIAEIKSTAMENRASVVVEMAQDNDIIEFFNDIKTEVEAVNDFPVEVEDVIVKRVNRTDPVVSVAVTGPMSPLHLKFYCEDLKDRLKRLDRVSQVEILGFSDHEFLIEIPFYNMMRLGLSVSDIQGAVAAQNVDLPAGSLETRDSDILIRFSEERKTLHDLENLIVVSSRSGAEIRLGEIAKIFDRFMDDEDKILFDGKRAGLLQINKTKSEDALKIMDEVAAFLEEEQARAPSGVSFSVTQNVSKIVRDRLQMLIKNAVVGLILVFLAMLLFFPFGFSFWVAMGLPVSFFLTFFFMKHLGLSINMVSMVGLLIGLGLLMDDAIVIAENISAHLDKGKTIFNSTVDGICEVAAGVFSSFLTTVFIFGSLALSMAGDIGKVLYVIPVVLILTLCVSLVEAFLILPHHLSHSLSKRVPGLQKKTYRQKMDDGVNWLKEKFLGRIVDAAVNFRYLFIGLVIFVFIASVAMIAGGRLKTQAFPDIEGDVLQARVLFPQGTPLERTQFYVDQLVAAAQKMNDRLAPSQPGKADLVEHIGVLYNTNVDAGEKGAHVATISLDLLSAEKRFSTMDDIIGLWRTLAGDIPDAIAVAFKEPVIGPGGLPIEIRLKGDSLDELKQASTQLINWFYAYEGVSDLYDDLRPGKPEIQVKLKKGAKIRGFDAQIVSKQLRAAFYGATASEVIVGDDSYEVNIRMAGADRNSVSSLENFYLMDGKGERVPLNTVASITYSRGYSGIKRVDADRTVTITGDVDTRVANAADIIADTKARFLPQLKKQFPNIIIGLEGQEKEMKASMGGMVKALGIGVFGVFCLLSFQFRSYQEPLVIMITIPFAFIGVVWGHILMGLDISMPSIMGFVSLAGIVVNDSILLVGFIKLHTALGKSVGEAGKLASRERFRAVMLTSVTTIAGLLPLLSERSLQAQILIPLACSIVFGLLMSTLLVLVVVPCLYTIMADFNLVKPVSRTDFVQITAKD</sequence>